<dbReference type="AlphaFoldDB" id="A0AAI8DI18"/>
<proteinExistence type="predicted"/>
<accession>A0AAI8DI18</accession>
<evidence type="ECO:0000313" key="1">
    <source>
        <dbReference type="EMBL" id="ASE34811.1"/>
    </source>
</evidence>
<name>A0AAI8DI18_MAMSC</name>
<evidence type="ECO:0000313" key="2">
    <source>
        <dbReference type="Proteomes" id="UP000197058"/>
    </source>
</evidence>
<dbReference type="Proteomes" id="UP000197058">
    <property type="component" value="Chromosome"/>
</dbReference>
<dbReference type="RefSeq" id="WP_048539894.1">
    <property type="nucleotide sequence ID" value="NZ_CAJVGN010000001.1"/>
</dbReference>
<protein>
    <submittedName>
        <fullName evidence="1">Uncharacterized protein</fullName>
    </submittedName>
</protein>
<organism evidence="1 2">
    <name type="scientific">Mammaliicoccus sciuri</name>
    <name type="common">Staphylococcus sciuri</name>
    <dbReference type="NCBI Taxonomy" id="1296"/>
    <lineage>
        <taxon>Bacteria</taxon>
        <taxon>Bacillati</taxon>
        <taxon>Bacillota</taxon>
        <taxon>Bacilli</taxon>
        <taxon>Bacillales</taxon>
        <taxon>Staphylococcaceae</taxon>
        <taxon>Mammaliicoccus</taxon>
    </lineage>
</organism>
<dbReference type="EMBL" id="CP022046">
    <property type="protein sequence ID" value="ASE34811.1"/>
    <property type="molecule type" value="Genomic_DNA"/>
</dbReference>
<gene>
    <name evidence="1" type="ORF">CEP64_09465</name>
</gene>
<sequence length="76" mass="8628">MNFKGFEIQVNYKGNYDFFTSDNKALILNQDGEISISFKVIGDSISITSTNYDTEIIIDTANKKVEINIPDPLEFE</sequence>
<reference evidence="2" key="1">
    <citation type="submission" date="2017-06" db="EMBL/GenBank/DDBJ databases">
        <title>FDA dAtabase for Regulatory Grade micrObial Sequences (FDA-ARGOS): Supporting development and validation of Infectious Disease Dx tests.</title>
        <authorList>
            <person name="Goldberg B."/>
            <person name="Campos J."/>
            <person name="Tallon L."/>
            <person name="Sadzewicz L."/>
            <person name="Sengamalay N."/>
            <person name="Ott S."/>
            <person name="Godinez A."/>
            <person name="Nagaraj S."/>
            <person name="Vavikolanu K."/>
            <person name="Nadendla S."/>
            <person name="George J."/>
            <person name="Geyer C."/>
            <person name="Sichtig H."/>
        </authorList>
    </citation>
    <scope>NUCLEOTIDE SEQUENCE [LARGE SCALE GENOMIC DNA]</scope>
    <source>
        <strain evidence="2">FDAARGOS_285</strain>
    </source>
</reference>
<dbReference type="KEGG" id="sscu:CEP64_09465"/>
<dbReference type="GeneID" id="48593593"/>